<protein>
    <submittedName>
        <fullName evidence="7">Uncharacterized protein</fullName>
    </submittedName>
</protein>
<dbReference type="GO" id="GO:0051015">
    <property type="term" value="F:actin filament binding"/>
    <property type="evidence" value="ECO:0007669"/>
    <property type="project" value="TreeGrafter"/>
</dbReference>
<reference evidence="7" key="1">
    <citation type="submission" date="2019-08" db="EMBL/GenBank/DDBJ databases">
        <title>The genome of the North American firefly Photinus pyralis.</title>
        <authorList>
            <consortium name="Photinus pyralis genome working group"/>
            <person name="Fallon T.R."/>
            <person name="Sander Lower S.E."/>
            <person name="Weng J.-K."/>
        </authorList>
    </citation>
    <scope>NUCLEOTIDE SEQUENCE</scope>
    <source>
        <strain evidence="7">TRF0915ILg1</strain>
        <tissue evidence="7">Whole body</tissue>
    </source>
</reference>
<evidence type="ECO:0000256" key="1">
    <source>
        <dbReference type="ARBA" id="ARBA00004245"/>
    </source>
</evidence>
<feature type="domain" description="GAR" evidence="6">
    <location>
        <begin position="301"/>
        <end position="384"/>
    </location>
</feature>
<dbReference type="InterPro" id="IPR003108">
    <property type="entry name" value="GAR_dom"/>
</dbReference>
<evidence type="ECO:0000259" key="6">
    <source>
        <dbReference type="PROSITE" id="PS51460"/>
    </source>
</evidence>
<dbReference type="InterPro" id="IPR036872">
    <property type="entry name" value="CH_dom_sf"/>
</dbReference>
<dbReference type="PROSITE" id="PS50021">
    <property type="entry name" value="CH"/>
    <property type="match status" value="1"/>
</dbReference>
<keyword evidence="8" id="KW-1185">Reference proteome</keyword>
<dbReference type="InterPro" id="IPR001715">
    <property type="entry name" value="CH_dom"/>
</dbReference>
<dbReference type="Pfam" id="PF00307">
    <property type="entry name" value="CH"/>
    <property type="match status" value="1"/>
</dbReference>
<dbReference type="AlphaFoldDB" id="A0A8K0C458"/>
<dbReference type="GO" id="GO:0005884">
    <property type="term" value="C:actin filament"/>
    <property type="evidence" value="ECO:0007669"/>
    <property type="project" value="TreeGrafter"/>
</dbReference>
<accession>A0A8K0C458</accession>
<dbReference type="SUPFAM" id="SSF47576">
    <property type="entry name" value="Calponin-homology domain, CH-domain"/>
    <property type="match status" value="1"/>
</dbReference>
<dbReference type="CDD" id="cd21204">
    <property type="entry name" value="CH_GAS2-like"/>
    <property type="match status" value="1"/>
</dbReference>
<dbReference type="PROSITE" id="PS51460">
    <property type="entry name" value="GAR"/>
    <property type="match status" value="1"/>
</dbReference>
<dbReference type="Pfam" id="PF02187">
    <property type="entry name" value="GAS2"/>
    <property type="match status" value="1"/>
</dbReference>
<evidence type="ECO:0000256" key="3">
    <source>
        <dbReference type="ARBA" id="ARBA00023212"/>
    </source>
</evidence>
<keyword evidence="2" id="KW-0963">Cytoplasm</keyword>
<dbReference type="PANTHER" id="PTHR46756">
    <property type="entry name" value="TRANSGELIN"/>
    <property type="match status" value="1"/>
</dbReference>
<dbReference type="GO" id="GO:0008093">
    <property type="term" value="F:cytoskeletal anchor activity"/>
    <property type="evidence" value="ECO:0007669"/>
    <property type="project" value="TreeGrafter"/>
</dbReference>
<dbReference type="SUPFAM" id="SSF143575">
    <property type="entry name" value="GAS2 domain-like"/>
    <property type="match status" value="1"/>
</dbReference>
<feature type="domain" description="Calponin-homology (CH)" evidence="5">
    <location>
        <begin position="50"/>
        <end position="173"/>
    </location>
</feature>
<dbReference type="Gene3D" id="1.10.418.10">
    <property type="entry name" value="Calponin-like domain"/>
    <property type="match status" value="1"/>
</dbReference>
<evidence type="ECO:0000259" key="5">
    <source>
        <dbReference type="PROSITE" id="PS50021"/>
    </source>
</evidence>
<keyword evidence="3" id="KW-0206">Cytoskeleton</keyword>
<comment type="similarity">
    <text evidence="4">Belongs to the GAS2 family.</text>
</comment>
<organism evidence="7 8">
    <name type="scientific">Ignelater luminosus</name>
    <name type="common">Cucubano</name>
    <name type="synonym">Pyrophorus luminosus</name>
    <dbReference type="NCBI Taxonomy" id="2038154"/>
    <lineage>
        <taxon>Eukaryota</taxon>
        <taxon>Metazoa</taxon>
        <taxon>Ecdysozoa</taxon>
        <taxon>Arthropoda</taxon>
        <taxon>Hexapoda</taxon>
        <taxon>Insecta</taxon>
        <taxon>Pterygota</taxon>
        <taxon>Neoptera</taxon>
        <taxon>Endopterygota</taxon>
        <taxon>Coleoptera</taxon>
        <taxon>Polyphaga</taxon>
        <taxon>Elateriformia</taxon>
        <taxon>Elateroidea</taxon>
        <taxon>Elateridae</taxon>
        <taxon>Agrypninae</taxon>
        <taxon>Pyrophorini</taxon>
        <taxon>Ignelater</taxon>
    </lineage>
</organism>
<evidence type="ECO:0000256" key="4">
    <source>
        <dbReference type="ARBA" id="ARBA00038441"/>
    </source>
</evidence>
<evidence type="ECO:0000313" key="7">
    <source>
        <dbReference type="EMBL" id="KAF2879489.1"/>
    </source>
</evidence>
<dbReference type="GO" id="GO:0008017">
    <property type="term" value="F:microtubule binding"/>
    <property type="evidence" value="ECO:0007669"/>
    <property type="project" value="InterPro"/>
</dbReference>
<evidence type="ECO:0000256" key="2">
    <source>
        <dbReference type="ARBA" id="ARBA00022490"/>
    </source>
</evidence>
<gene>
    <name evidence="7" type="ORF">ILUMI_26684</name>
</gene>
<evidence type="ECO:0000313" key="8">
    <source>
        <dbReference type="Proteomes" id="UP000801492"/>
    </source>
</evidence>
<dbReference type="GO" id="GO:0051764">
    <property type="term" value="P:actin crosslink formation"/>
    <property type="evidence" value="ECO:0007669"/>
    <property type="project" value="TreeGrafter"/>
</dbReference>
<proteinExistence type="inferred from homology"/>
<dbReference type="PANTHER" id="PTHR46756:SF13">
    <property type="entry name" value="GROWTH ARREST-SPECIFIC PROTEIN 2"/>
    <property type="match status" value="1"/>
</dbReference>
<dbReference type="OrthoDB" id="206130at2759"/>
<comment type="subcellular location">
    <subcellularLocation>
        <location evidence="1">Cytoplasm</location>
        <location evidence="1">Cytoskeleton</location>
    </subcellularLocation>
</comment>
<dbReference type="Gene3D" id="3.30.920.20">
    <property type="entry name" value="Gas2-like domain"/>
    <property type="match status" value="1"/>
</dbReference>
<comment type="caution">
    <text evidence="7">The sequence shown here is derived from an EMBL/GenBank/DDBJ whole genome shotgun (WGS) entry which is preliminary data.</text>
</comment>
<dbReference type="Proteomes" id="UP000801492">
    <property type="component" value="Unassembled WGS sequence"/>
</dbReference>
<dbReference type="InterPro" id="IPR036534">
    <property type="entry name" value="GAR_dom_sf"/>
</dbReference>
<name>A0A8K0C458_IGNLU</name>
<dbReference type="EMBL" id="VTPC01091157">
    <property type="protein sequence ID" value="KAF2879489.1"/>
    <property type="molecule type" value="Genomic_DNA"/>
</dbReference>
<sequence length="428" mass="49129">MALNKKETNKNKKKWGPNSVFSGFYCVAVDENYVEEYTGKVIDYQNHQLDPLKQDLADWINRILGIHYLTGDNFFQELDNGAVLCHLAQVIRAKAKMAIAAGLTKRPLPKMNNKYFENAMPGSFFSRDNVENFIKFCRSIGIHQNLLFESDNLVLHNQPRNVILCLLEVARIATYYGIEPPNLIQLEKEITEEERSLPVEAEISSQLCWQFQSLPSRFECESFRRNSPTPSSLIEPVTCKNSNSKQLIPYRSQGVNTDENNFFSLPQITSSEVSSVDIDQCSTKSSIKDDLYTCFEAKLINESNKGFDELDRKVEQAAQLLHLNCRCANRRYMKLKIRKIGEGRYTIAGRNVFVRLLKSRHMMVRVGGGWDTLDHFLQRHDPCQADGKEYKPPIIPRPSTVSLMPNISKRYTYYSTFKKILRPGESAI</sequence>
<dbReference type="SMART" id="SM00243">
    <property type="entry name" value="GAS2"/>
    <property type="match status" value="1"/>
</dbReference>
<dbReference type="SMART" id="SM00033">
    <property type="entry name" value="CH"/>
    <property type="match status" value="1"/>
</dbReference>